<proteinExistence type="predicted"/>
<keyword evidence="2" id="KW-1185">Reference proteome</keyword>
<accession>A0A7I7SBJ9</accession>
<gene>
    <name evidence="1" type="ORF">B8W67_05515</name>
</gene>
<name>A0A7I7SBJ9_9MYCO</name>
<evidence type="ECO:0000313" key="1">
    <source>
        <dbReference type="EMBL" id="OSC34707.1"/>
    </source>
</evidence>
<dbReference type="Proteomes" id="UP000193577">
    <property type="component" value="Unassembled WGS sequence"/>
</dbReference>
<comment type="caution">
    <text evidence="1">The sequence shown here is derived from an EMBL/GenBank/DDBJ whole genome shotgun (WGS) entry which is preliminary data.</text>
</comment>
<dbReference type="OrthoDB" id="4762475at2"/>
<sequence>MARPINFDDIPRTPDPSPDGRHNLDGGDVLVYAHHSGVHDGINVEIDAPKGTRITVNLNDGELVDVVVP</sequence>
<reference evidence="1 2" key="1">
    <citation type="submission" date="2017-04" db="EMBL/GenBank/DDBJ databases">
        <title>The new phylogeny of genus Mycobacterium.</title>
        <authorList>
            <person name="Tortoli E."/>
            <person name="Trovato A."/>
            <person name="Cirillo D.M."/>
        </authorList>
    </citation>
    <scope>NUCLEOTIDE SEQUENCE [LARGE SCALE GENOMIC DNA]</scope>
    <source>
        <strain evidence="1 2">KCTC 19819</strain>
    </source>
</reference>
<evidence type="ECO:0000313" key="2">
    <source>
        <dbReference type="Proteomes" id="UP000193577"/>
    </source>
</evidence>
<dbReference type="AlphaFoldDB" id="A0A7I7SBJ9"/>
<dbReference type="EMBL" id="NCXO01000008">
    <property type="protein sequence ID" value="OSC34707.1"/>
    <property type="molecule type" value="Genomic_DNA"/>
</dbReference>
<protein>
    <submittedName>
        <fullName evidence="1">Uncharacterized protein</fullName>
    </submittedName>
</protein>
<dbReference type="RefSeq" id="WP_085302693.1">
    <property type="nucleotide sequence ID" value="NZ_AP022594.1"/>
</dbReference>
<organism evidence="1 2">
    <name type="scientific">Mycolicibacillus koreensis</name>
    <dbReference type="NCBI Taxonomy" id="1069220"/>
    <lineage>
        <taxon>Bacteria</taxon>
        <taxon>Bacillati</taxon>
        <taxon>Actinomycetota</taxon>
        <taxon>Actinomycetes</taxon>
        <taxon>Mycobacteriales</taxon>
        <taxon>Mycobacteriaceae</taxon>
        <taxon>Mycolicibacillus</taxon>
    </lineage>
</organism>